<evidence type="ECO:0000313" key="2">
    <source>
        <dbReference type="Proteomes" id="UP001642484"/>
    </source>
</evidence>
<dbReference type="Proteomes" id="UP001642484">
    <property type="component" value="Unassembled WGS sequence"/>
</dbReference>
<protein>
    <submittedName>
        <fullName evidence="1">Uncharacterized protein</fullName>
    </submittedName>
</protein>
<sequence length="108" mass="11786">MMEWEAFIPDPPPKPEELEILEIRAEEFLVALEDGTVVPITEEQLPALQELFAQEKPGGEKLLAKPVVQPPPEGEDGEPKIVLESFRVGVPGEGLEPAEAPPQEDVPA</sequence>
<comment type="caution">
    <text evidence="1">The sequence shown here is derived from an EMBL/GenBank/DDBJ whole genome shotgun (WGS) entry which is preliminary data.</text>
</comment>
<gene>
    <name evidence="1" type="ORF">CCMP2556_LOCUS23447</name>
</gene>
<keyword evidence="2" id="KW-1185">Reference proteome</keyword>
<reference evidence="1 2" key="1">
    <citation type="submission" date="2024-02" db="EMBL/GenBank/DDBJ databases">
        <authorList>
            <person name="Chen Y."/>
            <person name="Shah S."/>
            <person name="Dougan E. K."/>
            <person name="Thang M."/>
            <person name="Chan C."/>
        </authorList>
    </citation>
    <scope>NUCLEOTIDE SEQUENCE [LARGE SCALE GENOMIC DNA]</scope>
</reference>
<evidence type="ECO:0000313" key="1">
    <source>
        <dbReference type="EMBL" id="CAK9044599.1"/>
    </source>
</evidence>
<organism evidence="1 2">
    <name type="scientific">Durusdinium trenchii</name>
    <dbReference type="NCBI Taxonomy" id="1381693"/>
    <lineage>
        <taxon>Eukaryota</taxon>
        <taxon>Sar</taxon>
        <taxon>Alveolata</taxon>
        <taxon>Dinophyceae</taxon>
        <taxon>Suessiales</taxon>
        <taxon>Symbiodiniaceae</taxon>
        <taxon>Durusdinium</taxon>
    </lineage>
</organism>
<name>A0ABP0M1H5_9DINO</name>
<dbReference type="EMBL" id="CAXAMN010014892">
    <property type="protein sequence ID" value="CAK9044599.1"/>
    <property type="molecule type" value="Genomic_DNA"/>
</dbReference>
<accession>A0ABP0M1H5</accession>
<proteinExistence type="predicted"/>